<name>A0AA38H7K8_9TREE</name>
<keyword evidence="2" id="KW-1185">Reference proteome</keyword>
<gene>
    <name evidence="1" type="ORF">MKK02DRAFT_37885</name>
</gene>
<dbReference type="RefSeq" id="XP_052944131.1">
    <property type="nucleotide sequence ID" value="XM_053089820.1"/>
</dbReference>
<protein>
    <submittedName>
        <fullName evidence="1">Uncharacterized protein</fullName>
    </submittedName>
</protein>
<proteinExistence type="predicted"/>
<organism evidence="1 2">
    <name type="scientific">Dioszegia hungarica</name>
    <dbReference type="NCBI Taxonomy" id="4972"/>
    <lineage>
        <taxon>Eukaryota</taxon>
        <taxon>Fungi</taxon>
        <taxon>Dikarya</taxon>
        <taxon>Basidiomycota</taxon>
        <taxon>Agaricomycotina</taxon>
        <taxon>Tremellomycetes</taxon>
        <taxon>Tremellales</taxon>
        <taxon>Bulleribasidiaceae</taxon>
        <taxon>Dioszegia</taxon>
    </lineage>
</organism>
<evidence type="ECO:0000313" key="1">
    <source>
        <dbReference type="EMBL" id="KAI9634354.1"/>
    </source>
</evidence>
<dbReference type="Proteomes" id="UP001164286">
    <property type="component" value="Unassembled WGS sequence"/>
</dbReference>
<dbReference type="EMBL" id="JAKWFO010000007">
    <property type="protein sequence ID" value="KAI9634354.1"/>
    <property type="molecule type" value="Genomic_DNA"/>
</dbReference>
<evidence type="ECO:0000313" key="2">
    <source>
        <dbReference type="Proteomes" id="UP001164286"/>
    </source>
</evidence>
<dbReference type="AlphaFoldDB" id="A0AA38H7K8"/>
<dbReference type="GeneID" id="77729025"/>
<accession>A0AA38H7K8</accession>
<comment type="caution">
    <text evidence="1">The sequence shown here is derived from an EMBL/GenBank/DDBJ whole genome shotgun (WGS) entry which is preliminary data.</text>
</comment>
<reference evidence="1" key="1">
    <citation type="journal article" date="2022" name="G3 (Bethesda)">
        <title>High quality genome of the basidiomycete yeast Dioszegia hungarica PDD-24b-2 isolated from cloud water.</title>
        <authorList>
            <person name="Jarrige D."/>
            <person name="Haridas S."/>
            <person name="Bleykasten-Grosshans C."/>
            <person name="Joly M."/>
            <person name="Nadalig T."/>
            <person name="Sancelme M."/>
            <person name="Vuilleumier S."/>
            <person name="Grigoriev I.V."/>
            <person name="Amato P."/>
            <person name="Bringel F."/>
        </authorList>
    </citation>
    <scope>NUCLEOTIDE SEQUENCE</scope>
    <source>
        <strain evidence="1">PDD-24b-2</strain>
    </source>
</reference>
<sequence>MPPKKAANKRVLPPWEDLWAAWSALSEEEKKAAGSDAGIDAKLEGLDVATMPSRHEPESESTQMLIPKSKASLKDRADLNIKLDIYKDLVNLFAESQDAKEDRFEKLLKELKGVGMRAFDIGKRFERANEGKEAANKKYKDGNWFGAMYTYAIAWGCLVPFYPGALPESDQLRKDIEKLELALFSNISAMAVSGADDKTIKTPKPINKAKLLHIGLRASVYCLSHANETTLGIVTKSCRRAQDLSAKLTSAHKIKPAPAASLALWKAQEDALAGLAAAKTYAEQPADKKLLTKSQKAGEADWRVLQGFEVYSK</sequence>